<keyword evidence="6" id="KW-0540">Nuclease</keyword>
<comment type="cofactor">
    <cofactor evidence="2">
        <name>Mn(2+)</name>
        <dbReference type="ChEBI" id="CHEBI:29035"/>
    </cofactor>
</comment>
<dbReference type="Proteomes" id="UP001149821">
    <property type="component" value="Unassembled WGS sequence"/>
</dbReference>
<dbReference type="InterPro" id="IPR033315">
    <property type="entry name" value="Fan1-like"/>
</dbReference>
<keyword evidence="10" id="KW-0464">Manganese</keyword>
<reference evidence="12" key="1">
    <citation type="submission" date="2021-12" db="EMBL/GenBank/DDBJ databases">
        <title>Enterovibrio ZSDZ35 sp. nov. and Enterovibrio ZSDZ42 sp. nov., isolated from coastal seawater in Qingdao.</title>
        <authorList>
            <person name="Zhang P."/>
        </authorList>
    </citation>
    <scope>NUCLEOTIDE SEQUENCE</scope>
    <source>
        <strain evidence="12">ZSDZ35</strain>
    </source>
</reference>
<evidence type="ECO:0000256" key="3">
    <source>
        <dbReference type="ARBA" id="ARBA00001946"/>
    </source>
</evidence>
<dbReference type="Gene3D" id="3.40.1350.10">
    <property type="match status" value="1"/>
</dbReference>
<protein>
    <recommendedName>
        <fullName evidence="5">phosphodiesterase I</fullName>
        <ecNumber evidence="5">3.1.4.1</ecNumber>
    </recommendedName>
</protein>
<feature type="domain" description="VRR-NUC" evidence="11">
    <location>
        <begin position="427"/>
        <end position="537"/>
    </location>
</feature>
<keyword evidence="9" id="KW-0460">Magnesium</keyword>
<dbReference type="SMART" id="SM00990">
    <property type="entry name" value="VRR_NUC"/>
    <property type="match status" value="1"/>
</dbReference>
<comment type="caution">
    <text evidence="12">The sequence shown here is derived from an EMBL/GenBank/DDBJ whole genome shotgun (WGS) entry which is preliminary data.</text>
</comment>
<evidence type="ECO:0000259" key="11">
    <source>
        <dbReference type="SMART" id="SM00990"/>
    </source>
</evidence>
<dbReference type="PANTHER" id="PTHR15749">
    <property type="entry name" value="FANCONI-ASSOCIATED NUCLEASE 1"/>
    <property type="match status" value="1"/>
</dbReference>
<dbReference type="RefSeq" id="WP_274144802.1">
    <property type="nucleotide sequence ID" value="NZ_JAJUBB010000022.1"/>
</dbReference>
<keyword evidence="7" id="KW-0479">Metal-binding</keyword>
<dbReference type="InterPro" id="IPR014883">
    <property type="entry name" value="VRR_NUC"/>
</dbReference>
<evidence type="ECO:0000256" key="9">
    <source>
        <dbReference type="ARBA" id="ARBA00022842"/>
    </source>
</evidence>
<evidence type="ECO:0000313" key="12">
    <source>
        <dbReference type="EMBL" id="MDD1783725.1"/>
    </source>
</evidence>
<keyword evidence="13" id="KW-1185">Reference proteome</keyword>
<evidence type="ECO:0000313" key="13">
    <source>
        <dbReference type="Proteomes" id="UP001149821"/>
    </source>
</evidence>
<dbReference type="Pfam" id="PF08774">
    <property type="entry name" value="VRR_NUC"/>
    <property type="match status" value="1"/>
</dbReference>
<dbReference type="InterPro" id="IPR049125">
    <property type="entry name" value="FAN1-like_WH"/>
</dbReference>
<evidence type="ECO:0000256" key="7">
    <source>
        <dbReference type="ARBA" id="ARBA00022723"/>
    </source>
</evidence>
<dbReference type="EMBL" id="JAJUBB010000022">
    <property type="protein sequence ID" value="MDD1783725.1"/>
    <property type="molecule type" value="Genomic_DNA"/>
</dbReference>
<dbReference type="PANTHER" id="PTHR15749:SF4">
    <property type="entry name" value="FANCONI-ASSOCIATED NUCLEASE 1"/>
    <property type="match status" value="1"/>
</dbReference>
<comment type="cofactor">
    <cofactor evidence="3">
        <name>Mg(2+)</name>
        <dbReference type="ChEBI" id="CHEBI:18420"/>
    </cofactor>
</comment>
<comment type="similarity">
    <text evidence="4">Belongs to the FAN1 family.</text>
</comment>
<keyword evidence="8" id="KW-0378">Hydrolase</keyword>
<evidence type="ECO:0000256" key="4">
    <source>
        <dbReference type="ARBA" id="ARBA00005533"/>
    </source>
</evidence>
<organism evidence="12 13">
    <name type="scientific">Enterovibrio qingdaonensis</name>
    <dbReference type="NCBI Taxonomy" id="2899818"/>
    <lineage>
        <taxon>Bacteria</taxon>
        <taxon>Pseudomonadati</taxon>
        <taxon>Pseudomonadota</taxon>
        <taxon>Gammaproteobacteria</taxon>
        <taxon>Vibrionales</taxon>
        <taxon>Vibrionaceae</taxon>
        <taxon>Enterovibrio</taxon>
    </lineage>
</organism>
<evidence type="ECO:0000256" key="6">
    <source>
        <dbReference type="ARBA" id="ARBA00022722"/>
    </source>
</evidence>
<evidence type="ECO:0000256" key="10">
    <source>
        <dbReference type="ARBA" id="ARBA00023211"/>
    </source>
</evidence>
<evidence type="ECO:0000256" key="1">
    <source>
        <dbReference type="ARBA" id="ARBA00000983"/>
    </source>
</evidence>
<sequence length="540" mass="61924">MADTAVTNPLPPLYYLDNFLSIIDTVSSRYPDLLSSSETDWIVRFKSLPLPAQALLVRMLSRKGNWFREDKFAYSEIPNISDALDALASSSLVTTTTRPNLNVLVDLHTKPELITLFETLTLKASAKKTEIVDVIVRQADSSPTLGYRCIEVSHDVMPVFLLLYFGNAHQNLSEFVVSDLGIYQYESVPLNIRDRLFNERHQIEAWLALSSLYDEYWQTVENKQRDDVLNLLEKLPAQTDWPPLAHRRNRLVNLIARDLERLEQHEQAKALYLQSHLPPARERLARIALMQGDIAGAADVVEQMRQHPDNENESEVAERLARQLAKKGAMQCQPKTKNAFSENTVTLEIENSVEQACADHFRQQGWQVWFSENLILNGLFGLAFWDIIFIPTPGAFMNPFQRGPKDMYLPEFTQVRKTEIQARLHTLTSSTAQILDTYDAKKGLANDWVYWDLVDREIITAALNSLSSEQLIACFERILFDRKNNRSGHPDLFMVKNGHCQFVEVKGPGDKLQHHQIRWLNFMNQHGIAANVLYVKRPDH</sequence>
<proteinExistence type="inferred from homology"/>
<dbReference type="InterPro" id="IPR011856">
    <property type="entry name" value="tRNA_endonuc-like_dom_sf"/>
</dbReference>
<dbReference type="EC" id="3.1.4.1" evidence="5"/>
<accession>A0ABT5QRX4</accession>
<comment type="catalytic activity">
    <reaction evidence="1">
        <text>Hydrolytically removes 5'-nucleotides successively from the 3'-hydroxy termini of 3'-hydroxy-terminated oligonucleotides.</text>
        <dbReference type="EC" id="3.1.4.1"/>
    </reaction>
</comment>
<evidence type="ECO:0000256" key="8">
    <source>
        <dbReference type="ARBA" id="ARBA00022801"/>
    </source>
</evidence>
<gene>
    <name evidence="12" type="ORF">LRP49_21335</name>
</gene>
<name>A0ABT5QRX4_9GAMM</name>
<evidence type="ECO:0000256" key="2">
    <source>
        <dbReference type="ARBA" id="ARBA00001936"/>
    </source>
</evidence>
<dbReference type="Pfam" id="PF21315">
    <property type="entry name" value="FAN1_HTH"/>
    <property type="match status" value="1"/>
</dbReference>
<evidence type="ECO:0000256" key="5">
    <source>
        <dbReference type="ARBA" id="ARBA00012029"/>
    </source>
</evidence>